<dbReference type="GO" id="GO:0006508">
    <property type="term" value="P:proteolysis"/>
    <property type="evidence" value="ECO:0007669"/>
    <property type="project" value="UniProtKB-KW"/>
</dbReference>
<keyword evidence="5 7" id="KW-0482">Metalloprotease</keyword>
<evidence type="ECO:0000256" key="5">
    <source>
        <dbReference type="ARBA" id="ARBA00023049"/>
    </source>
</evidence>
<dbReference type="SMART" id="SM00235">
    <property type="entry name" value="ZnMc"/>
    <property type="match status" value="1"/>
</dbReference>
<name>A0A151I526_9HYME</name>
<feature type="binding site" evidence="6">
    <location>
        <position position="118"/>
    </location>
    <ligand>
        <name>Zn(2+)</name>
        <dbReference type="ChEBI" id="CHEBI:29105"/>
        <note>catalytic</note>
    </ligand>
</feature>
<dbReference type="Gene3D" id="3.40.390.10">
    <property type="entry name" value="Collagenase (Catalytic Domain)"/>
    <property type="match status" value="1"/>
</dbReference>
<comment type="cofactor">
    <cofactor evidence="6 7">
        <name>Zn(2+)</name>
        <dbReference type="ChEBI" id="CHEBI:29105"/>
    </cofactor>
    <text evidence="6 7">Binds 1 zinc ion per subunit.</text>
</comment>
<dbReference type="PROSITE" id="PS51864">
    <property type="entry name" value="ASTACIN"/>
    <property type="match status" value="1"/>
</dbReference>
<keyword evidence="8" id="KW-1133">Transmembrane helix</keyword>
<dbReference type="PRINTS" id="PR00480">
    <property type="entry name" value="ASTACIN"/>
</dbReference>
<evidence type="ECO:0000256" key="8">
    <source>
        <dbReference type="SAM" id="Phobius"/>
    </source>
</evidence>
<dbReference type="GO" id="GO:0004222">
    <property type="term" value="F:metalloendopeptidase activity"/>
    <property type="evidence" value="ECO:0007669"/>
    <property type="project" value="UniProtKB-UniRule"/>
</dbReference>
<dbReference type="Proteomes" id="UP000078540">
    <property type="component" value="Unassembled WGS sequence"/>
</dbReference>
<dbReference type="EMBL" id="KQ976434">
    <property type="protein sequence ID" value="KYM87197.1"/>
    <property type="molecule type" value="Genomic_DNA"/>
</dbReference>
<dbReference type="GO" id="GO:0008270">
    <property type="term" value="F:zinc ion binding"/>
    <property type="evidence" value="ECO:0007669"/>
    <property type="project" value="UniProtKB-UniRule"/>
</dbReference>
<dbReference type="PANTHER" id="PTHR10127:SF780">
    <property type="entry name" value="METALLOENDOPEPTIDASE"/>
    <property type="match status" value="1"/>
</dbReference>
<gene>
    <name evidence="10" type="ORF">ALC53_03609</name>
</gene>
<evidence type="ECO:0000256" key="6">
    <source>
        <dbReference type="PROSITE-ProRule" id="PRU01211"/>
    </source>
</evidence>
<evidence type="ECO:0000313" key="11">
    <source>
        <dbReference type="Proteomes" id="UP000078540"/>
    </source>
</evidence>
<evidence type="ECO:0000256" key="4">
    <source>
        <dbReference type="ARBA" id="ARBA00022833"/>
    </source>
</evidence>
<keyword evidence="4 6" id="KW-0862">Zinc</keyword>
<keyword evidence="3 7" id="KW-0378">Hydrolase</keyword>
<keyword evidence="1 7" id="KW-0645">Protease</keyword>
<protein>
    <recommendedName>
        <fullName evidence="7">Metalloendopeptidase</fullName>
        <ecNumber evidence="7">3.4.24.-</ecNumber>
    </recommendedName>
</protein>
<organism evidence="10 11">
    <name type="scientific">Atta colombica</name>
    <dbReference type="NCBI Taxonomy" id="520822"/>
    <lineage>
        <taxon>Eukaryota</taxon>
        <taxon>Metazoa</taxon>
        <taxon>Ecdysozoa</taxon>
        <taxon>Arthropoda</taxon>
        <taxon>Hexapoda</taxon>
        <taxon>Insecta</taxon>
        <taxon>Pterygota</taxon>
        <taxon>Neoptera</taxon>
        <taxon>Endopterygota</taxon>
        <taxon>Hymenoptera</taxon>
        <taxon>Apocrita</taxon>
        <taxon>Aculeata</taxon>
        <taxon>Formicoidea</taxon>
        <taxon>Formicidae</taxon>
        <taxon>Myrmicinae</taxon>
        <taxon>Atta</taxon>
    </lineage>
</organism>
<sequence length="364" mass="42621">MIFDEHRQFPLYAFECTLVSLACFTPFGYACGVHGKDILGRLPAFFERRHESKYFGSYWNEPGIYGMVDYSAVCHAKLALNEKKHERIHQAINEFKIPECLGKDVIMHQIMHTAGFSHEHTRPDRDNYVEINWKNIQEDAKKNFKKAELKWSDFDIPYDYDSIMHSSVYAGAVHDHDPNVKIGQRERLNVLDVMKINVMKLYSELMIYFKEDLRYLAKIFFICTSLRVIHRIHRGNVSTIYITTKFLILFIFVLHTDHNRWRIRITGCDPRHNACVGHSYTSHSSDSQLIVNHSHWIIWRSHFAGSRLMILGCSVMSNCTFPVSVATKFEMLAILHGSSVQLETIPISDFRRIRENKSRYLRLI</sequence>
<keyword evidence="8" id="KW-0812">Transmembrane</keyword>
<dbReference type="InterPro" id="IPR006026">
    <property type="entry name" value="Peptidase_Metallo"/>
</dbReference>
<accession>A0A151I526</accession>
<keyword evidence="8" id="KW-0472">Membrane</keyword>
<feature type="binding site" evidence="6">
    <location>
        <position position="112"/>
    </location>
    <ligand>
        <name>Zn(2+)</name>
        <dbReference type="ChEBI" id="CHEBI:29105"/>
        <note>catalytic</note>
    </ligand>
</feature>
<evidence type="ECO:0000256" key="3">
    <source>
        <dbReference type="ARBA" id="ARBA00022801"/>
    </source>
</evidence>
<feature type="domain" description="Peptidase M12A" evidence="9">
    <location>
        <begin position="98"/>
        <end position="203"/>
    </location>
</feature>
<dbReference type="PANTHER" id="PTHR10127">
    <property type="entry name" value="DISCOIDIN, CUB, EGF, LAMININ , AND ZINC METALLOPROTEASE DOMAIN CONTAINING"/>
    <property type="match status" value="1"/>
</dbReference>
<dbReference type="AlphaFoldDB" id="A0A151I526"/>
<evidence type="ECO:0000256" key="2">
    <source>
        <dbReference type="ARBA" id="ARBA00022723"/>
    </source>
</evidence>
<proteinExistence type="predicted"/>
<dbReference type="Pfam" id="PF01400">
    <property type="entry name" value="Astacin"/>
    <property type="match status" value="1"/>
</dbReference>
<keyword evidence="2 6" id="KW-0479">Metal-binding</keyword>
<dbReference type="InterPro" id="IPR001506">
    <property type="entry name" value="Peptidase_M12A"/>
</dbReference>
<dbReference type="STRING" id="520822.A0A151I526"/>
<dbReference type="InterPro" id="IPR024079">
    <property type="entry name" value="MetalloPept_cat_dom_sf"/>
</dbReference>
<feature type="binding site" evidence="6">
    <location>
        <position position="108"/>
    </location>
    <ligand>
        <name>Zn(2+)</name>
        <dbReference type="ChEBI" id="CHEBI:29105"/>
        <note>catalytic</note>
    </ligand>
</feature>
<dbReference type="SUPFAM" id="SSF55486">
    <property type="entry name" value="Metalloproteases ('zincins'), catalytic domain"/>
    <property type="match status" value="1"/>
</dbReference>
<reference evidence="10 11" key="1">
    <citation type="submission" date="2015-09" db="EMBL/GenBank/DDBJ databases">
        <title>Atta colombica WGS genome.</title>
        <authorList>
            <person name="Nygaard S."/>
            <person name="Hu H."/>
            <person name="Boomsma J."/>
            <person name="Zhang G."/>
        </authorList>
    </citation>
    <scope>NUCLEOTIDE SEQUENCE [LARGE SCALE GENOMIC DNA]</scope>
    <source>
        <strain evidence="10">Treedump-2</strain>
        <tissue evidence="10">Whole body</tissue>
    </source>
</reference>
<evidence type="ECO:0000259" key="9">
    <source>
        <dbReference type="PROSITE" id="PS51864"/>
    </source>
</evidence>
<comment type="caution">
    <text evidence="6">Lacks conserved residue(s) required for the propagation of feature annotation.</text>
</comment>
<keyword evidence="11" id="KW-1185">Reference proteome</keyword>
<feature type="transmembrane region" description="Helical" evidence="8">
    <location>
        <begin position="238"/>
        <end position="255"/>
    </location>
</feature>
<dbReference type="PROSITE" id="PS51257">
    <property type="entry name" value="PROKAR_LIPOPROTEIN"/>
    <property type="match status" value="1"/>
</dbReference>
<dbReference type="EC" id="3.4.24.-" evidence="7"/>
<evidence type="ECO:0000256" key="1">
    <source>
        <dbReference type="ARBA" id="ARBA00022670"/>
    </source>
</evidence>
<evidence type="ECO:0000256" key="7">
    <source>
        <dbReference type="RuleBase" id="RU361183"/>
    </source>
</evidence>
<evidence type="ECO:0000313" key="10">
    <source>
        <dbReference type="EMBL" id="KYM87197.1"/>
    </source>
</evidence>